<sequence length="110" mass="12779">VTADNASSNDTLVTELIDLVPHFTGEASRTQCFLHIVNLIVKSLLCEFDTLKKKGRERDEELDELTEDTELEDLQTQIEDPNKDIENDDGWVDEETLLDHEERFTPEWHH</sequence>
<dbReference type="InParanoid" id="A0A0D0AD66"/>
<protein>
    <submittedName>
        <fullName evidence="1">Uncharacterized protein</fullName>
    </submittedName>
</protein>
<reference evidence="1 2" key="1">
    <citation type="submission" date="2014-04" db="EMBL/GenBank/DDBJ databases">
        <authorList>
            <consortium name="DOE Joint Genome Institute"/>
            <person name="Kuo A."/>
            <person name="Ruytinx J."/>
            <person name="Rineau F."/>
            <person name="Colpaert J."/>
            <person name="Kohler A."/>
            <person name="Nagy L.G."/>
            <person name="Floudas D."/>
            <person name="Copeland A."/>
            <person name="Barry K.W."/>
            <person name="Cichocki N."/>
            <person name="Veneault-Fourrey C."/>
            <person name="LaButti K."/>
            <person name="Lindquist E.A."/>
            <person name="Lipzen A."/>
            <person name="Lundell T."/>
            <person name="Morin E."/>
            <person name="Murat C."/>
            <person name="Sun H."/>
            <person name="Tunlid A."/>
            <person name="Henrissat B."/>
            <person name="Grigoriev I.V."/>
            <person name="Hibbett D.S."/>
            <person name="Martin F."/>
            <person name="Nordberg H.P."/>
            <person name="Cantor M.N."/>
            <person name="Hua S.X."/>
        </authorList>
    </citation>
    <scope>NUCLEOTIDE SEQUENCE [LARGE SCALE GENOMIC DNA]</scope>
    <source>
        <strain evidence="1 2">UH-Slu-Lm8-n1</strain>
    </source>
</reference>
<proteinExistence type="predicted"/>
<reference evidence="2" key="2">
    <citation type="submission" date="2015-01" db="EMBL/GenBank/DDBJ databases">
        <title>Evolutionary Origins and Diversification of the Mycorrhizal Mutualists.</title>
        <authorList>
            <consortium name="DOE Joint Genome Institute"/>
            <consortium name="Mycorrhizal Genomics Consortium"/>
            <person name="Kohler A."/>
            <person name="Kuo A."/>
            <person name="Nagy L.G."/>
            <person name="Floudas D."/>
            <person name="Copeland A."/>
            <person name="Barry K.W."/>
            <person name="Cichocki N."/>
            <person name="Veneault-Fourrey C."/>
            <person name="LaButti K."/>
            <person name="Lindquist E.A."/>
            <person name="Lipzen A."/>
            <person name="Lundell T."/>
            <person name="Morin E."/>
            <person name="Murat C."/>
            <person name="Riley R."/>
            <person name="Ohm R."/>
            <person name="Sun H."/>
            <person name="Tunlid A."/>
            <person name="Henrissat B."/>
            <person name="Grigoriev I.V."/>
            <person name="Hibbett D.S."/>
            <person name="Martin F."/>
        </authorList>
    </citation>
    <scope>NUCLEOTIDE SEQUENCE [LARGE SCALE GENOMIC DNA]</scope>
    <source>
        <strain evidence="2">UH-Slu-Lm8-n1</strain>
    </source>
</reference>
<dbReference type="EMBL" id="KN836343">
    <property type="protein sequence ID" value="KIK32207.1"/>
    <property type="molecule type" value="Genomic_DNA"/>
</dbReference>
<organism evidence="1 2">
    <name type="scientific">Suillus luteus UH-Slu-Lm8-n1</name>
    <dbReference type="NCBI Taxonomy" id="930992"/>
    <lineage>
        <taxon>Eukaryota</taxon>
        <taxon>Fungi</taxon>
        <taxon>Dikarya</taxon>
        <taxon>Basidiomycota</taxon>
        <taxon>Agaricomycotina</taxon>
        <taxon>Agaricomycetes</taxon>
        <taxon>Agaricomycetidae</taxon>
        <taxon>Boletales</taxon>
        <taxon>Suillineae</taxon>
        <taxon>Suillaceae</taxon>
        <taxon>Suillus</taxon>
    </lineage>
</organism>
<name>A0A0D0AD66_9AGAM</name>
<evidence type="ECO:0000313" key="1">
    <source>
        <dbReference type="EMBL" id="KIK32207.1"/>
    </source>
</evidence>
<accession>A0A0D0AD66</accession>
<dbReference type="AlphaFoldDB" id="A0A0D0AD66"/>
<dbReference type="Proteomes" id="UP000054485">
    <property type="component" value="Unassembled WGS sequence"/>
</dbReference>
<dbReference type="HOGENOM" id="CLU_096306_2_0_1"/>
<evidence type="ECO:0000313" key="2">
    <source>
        <dbReference type="Proteomes" id="UP000054485"/>
    </source>
</evidence>
<feature type="non-terminal residue" evidence="1">
    <location>
        <position position="1"/>
    </location>
</feature>
<dbReference type="OrthoDB" id="2748837at2759"/>
<keyword evidence="2" id="KW-1185">Reference proteome</keyword>
<gene>
    <name evidence="1" type="ORF">CY34DRAFT_102051</name>
</gene>